<feature type="non-terminal residue" evidence="1">
    <location>
        <position position="344"/>
    </location>
</feature>
<accession>A0ACC3DIF3</accession>
<reference evidence="1" key="1">
    <citation type="submission" date="2024-09" db="EMBL/GenBank/DDBJ databases">
        <title>Black Yeasts Isolated from many extreme environments.</title>
        <authorList>
            <person name="Coleine C."/>
            <person name="Stajich J.E."/>
            <person name="Selbmann L."/>
        </authorList>
    </citation>
    <scope>NUCLEOTIDE SEQUENCE</scope>
    <source>
        <strain evidence="1">CCFEE 5737</strain>
    </source>
</reference>
<gene>
    <name evidence="1" type="ORF">LTS18_013422</name>
</gene>
<evidence type="ECO:0000313" key="1">
    <source>
        <dbReference type="EMBL" id="KAK3076284.1"/>
    </source>
</evidence>
<organism evidence="1 2">
    <name type="scientific">Coniosporium uncinatum</name>
    <dbReference type="NCBI Taxonomy" id="93489"/>
    <lineage>
        <taxon>Eukaryota</taxon>
        <taxon>Fungi</taxon>
        <taxon>Dikarya</taxon>
        <taxon>Ascomycota</taxon>
        <taxon>Pezizomycotina</taxon>
        <taxon>Dothideomycetes</taxon>
        <taxon>Dothideomycetes incertae sedis</taxon>
        <taxon>Coniosporium</taxon>
    </lineage>
</organism>
<comment type="caution">
    <text evidence="1">The sequence shown here is derived from an EMBL/GenBank/DDBJ whole genome shotgun (WGS) entry which is preliminary data.</text>
</comment>
<protein>
    <submittedName>
        <fullName evidence="1">Uncharacterized protein</fullName>
    </submittedName>
</protein>
<keyword evidence="2" id="KW-1185">Reference proteome</keyword>
<name>A0ACC3DIF3_9PEZI</name>
<sequence length="344" mass="37712">MPKTRSKATAKGASAKADSEPAPKSSIKTLPPSDANPPKSFILPRDISADARIITLPNPANQSPSRYLVCPNKGFYEFTKIAAQKKAPRTWLISGVDEDDTSNNDERALNSQTETTSLADGYLMEEADLFVATPIDPIFLLLPVLLPVAATKSDVRTNFLSLDDHFEALEGGQAQHLKQMLQNQSIRRRLAIRVASICDSVDVGNERMYRLSHEKLLKELLRKADKMVKNGLPASMEERFVQSALKAPIVHVKSVQASTTEISTPIDHQIQNSESAKESQDSTSTKASASTAATSTTSIREIEQFQAQPDTITTSSAPSEILNLQRLRTALNFLTSSYLPPHVR</sequence>
<evidence type="ECO:0000313" key="2">
    <source>
        <dbReference type="Proteomes" id="UP001186974"/>
    </source>
</evidence>
<dbReference type="Proteomes" id="UP001186974">
    <property type="component" value="Unassembled WGS sequence"/>
</dbReference>
<dbReference type="EMBL" id="JAWDJW010004148">
    <property type="protein sequence ID" value="KAK3076284.1"/>
    <property type="molecule type" value="Genomic_DNA"/>
</dbReference>
<proteinExistence type="predicted"/>